<dbReference type="EMBL" id="QFLI01000005">
    <property type="protein sequence ID" value="PXY00923.1"/>
    <property type="molecule type" value="Genomic_DNA"/>
</dbReference>
<dbReference type="InterPro" id="IPR015925">
    <property type="entry name" value="Ryanodine_IP3_receptor"/>
</dbReference>
<dbReference type="PANTHER" id="PTHR46399:SF8">
    <property type="entry name" value="B30.2_SPRY DOMAIN-CONTAINING PROTEIN"/>
    <property type="match status" value="1"/>
</dbReference>
<dbReference type="InterPro" id="IPR003032">
    <property type="entry name" value="Ryanodine_rcpt"/>
</dbReference>
<comment type="caution">
    <text evidence="2">The sequence shown here is derived from an EMBL/GenBank/DDBJ whole genome shotgun (WGS) entry which is preliminary data.</text>
</comment>
<keyword evidence="3" id="KW-1185">Reference proteome</keyword>
<dbReference type="GO" id="GO:0005219">
    <property type="term" value="F:ryanodine-sensitive calcium-release channel activity"/>
    <property type="evidence" value="ECO:0007669"/>
    <property type="project" value="TreeGrafter"/>
</dbReference>
<feature type="domain" description="Ryanodine receptor Ryr" evidence="1">
    <location>
        <begin position="7"/>
        <end position="78"/>
    </location>
</feature>
<dbReference type="GO" id="GO:0014808">
    <property type="term" value="P:release of sequestered calcium ion into cytosol by sarcoplasmic reticulum"/>
    <property type="evidence" value="ECO:0007669"/>
    <property type="project" value="TreeGrafter"/>
</dbReference>
<evidence type="ECO:0000313" key="3">
    <source>
        <dbReference type="Proteomes" id="UP000248079"/>
    </source>
</evidence>
<keyword evidence="2" id="KW-0675">Receptor</keyword>
<protein>
    <submittedName>
        <fullName evidence="2">Ryanodine receptor Ryr</fullName>
    </submittedName>
</protein>
<gene>
    <name evidence="2" type="ORF">DF185_13585</name>
</gene>
<dbReference type="Pfam" id="PF02026">
    <property type="entry name" value="RyR"/>
    <property type="match status" value="1"/>
</dbReference>
<evidence type="ECO:0000313" key="2">
    <source>
        <dbReference type="EMBL" id="PXY00923.1"/>
    </source>
</evidence>
<dbReference type="OrthoDB" id="227202at2"/>
<accession>A0A2V3ZXE3</accession>
<dbReference type="AlphaFoldDB" id="A0A2V3ZXE3"/>
<dbReference type="Proteomes" id="UP000248079">
    <property type="component" value="Unassembled WGS sequence"/>
</dbReference>
<evidence type="ECO:0000259" key="1">
    <source>
        <dbReference type="Pfam" id="PF02026"/>
    </source>
</evidence>
<dbReference type="Gene3D" id="6.20.350.10">
    <property type="match status" value="1"/>
</dbReference>
<name>A0A2V3ZXE3_9BACT</name>
<proteinExistence type="predicted"/>
<reference evidence="2 3" key="1">
    <citation type="submission" date="2018-05" db="EMBL/GenBank/DDBJ databases">
        <title>Marinifilum breve JC075T sp. nov., a marine bacterium isolated from Yongle Blue Hole in the South China Sea.</title>
        <authorList>
            <person name="Fu T."/>
        </authorList>
    </citation>
    <scope>NUCLEOTIDE SEQUENCE [LARGE SCALE GENOMIC DNA]</scope>
    <source>
        <strain evidence="2 3">JC075</strain>
    </source>
</reference>
<dbReference type="RefSeq" id="WP_110361288.1">
    <property type="nucleotide sequence ID" value="NZ_QFLI01000005.1"/>
</dbReference>
<dbReference type="PANTHER" id="PTHR46399">
    <property type="entry name" value="B30.2/SPRY DOMAIN-CONTAINING PROTEIN"/>
    <property type="match status" value="1"/>
</dbReference>
<organism evidence="2 3">
    <name type="scientific">Marinifilum breve</name>
    <dbReference type="NCBI Taxonomy" id="2184082"/>
    <lineage>
        <taxon>Bacteria</taxon>
        <taxon>Pseudomonadati</taxon>
        <taxon>Bacteroidota</taxon>
        <taxon>Bacteroidia</taxon>
        <taxon>Marinilabiliales</taxon>
        <taxon>Marinifilaceae</taxon>
    </lineage>
</organism>
<dbReference type="GO" id="GO:0034704">
    <property type="term" value="C:calcium channel complex"/>
    <property type="evidence" value="ECO:0007669"/>
    <property type="project" value="TreeGrafter"/>
</dbReference>
<sequence length="88" mass="10481">MNEKLDTKLIELIAEKIHEKWMQKRIEEGWTFGPERNDTKKQNPCLIPYRDLPDSEKEYDRASARETLDALHELGFQVIKRSDKHSKL</sequence>